<dbReference type="PROSITE" id="PS50850">
    <property type="entry name" value="MFS"/>
    <property type="match status" value="1"/>
</dbReference>
<dbReference type="Gene3D" id="1.20.1720.10">
    <property type="entry name" value="Multidrug resistance protein D"/>
    <property type="match status" value="1"/>
</dbReference>
<dbReference type="AlphaFoldDB" id="A0A3N2C6H9"/>
<evidence type="ECO:0000256" key="1">
    <source>
        <dbReference type="ARBA" id="ARBA00004651"/>
    </source>
</evidence>
<feature type="transmembrane region" description="Helical" evidence="5">
    <location>
        <begin position="424"/>
        <end position="443"/>
    </location>
</feature>
<feature type="transmembrane region" description="Helical" evidence="5">
    <location>
        <begin position="399"/>
        <end position="418"/>
    </location>
</feature>
<feature type="transmembrane region" description="Helical" evidence="5">
    <location>
        <begin position="326"/>
        <end position="345"/>
    </location>
</feature>
<comment type="subcellular location">
    <subcellularLocation>
        <location evidence="1">Cell membrane</location>
        <topology evidence="1">Multi-pass membrane protein</topology>
    </subcellularLocation>
</comment>
<evidence type="ECO:0000256" key="5">
    <source>
        <dbReference type="SAM" id="Phobius"/>
    </source>
</evidence>
<reference evidence="7 8" key="1">
    <citation type="submission" date="2018-11" db="EMBL/GenBank/DDBJ databases">
        <title>Sequencing the genomes of 1000 actinobacteria strains.</title>
        <authorList>
            <person name="Klenk H.-P."/>
        </authorList>
    </citation>
    <scope>NUCLEOTIDE SEQUENCE [LARGE SCALE GENOMIC DNA]</scope>
    <source>
        <strain evidence="7 8">DSM 14012</strain>
    </source>
</reference>
<dbReference type="PANTHER" id="PTHR42718:SF42">
    <property type="entry name" value="EXPORT PROTEIN"/>
    <property type="match status" value="1"/>
</dbReference>
<dbReference type="GO" id="GO:0022857">
    <property type="term" value="F:transmembrane transporter activity"/>
    <property type="evidence" value="ECO:0007669"/>
    <property type="project" value="InterPro"/>
</dbReference>
<dbReference type="GO" id="GO:0005886">
    <property type="term" value="C:plasma membrane"/>
    <property type="evidence" value="ECO:0007669"/>
    <property type="project" value="UniProtKB-SubCell"/>
</dbReference>
<keyword evidence="2 5" id="KW-0812">Transmembrane</keyword>
<evidence type="ECO:0000256" key="4">
    <source>
        <dbReference type="ARBA" id="ARBA00023136"/>
    </source>
</evidence>
<feature type="transmembrane region" description="Helical" evidence="5">
    <location>
        <begin position="133"/>
        <end position="154"/>
    </location>
</feature>
<feature type="transmembrane region" description="Helical" evidence="5">
    <location>
        <begin position="292"/>
        <end position="314"/>
    </location>
</feature>
<organism evidence="7 8">
    <name type="scientific">Plantibacter flavus</name>
    <dbReference type="NCBI Taxonomy" id="150123"/>
    <lineage>
        <taxon>Bacteria</taxon>
        <taxon>Bacillati</taxon>
        <taxon>Actinomycetota</taxon>
        <taxon>Actinomycetes</taxon>
        <taxon>Micrococcales</taxon>
        <taxon>Microbacteriaceae</taxon>
        <taxon>Plantibacter</taxon>
    </lineage>
</organism>
<dbReference type="Gene3D" id="1.20.1250.20">
    <property type="entry name" value="MFS general substrate transporter like domains"/>
    <property type="match status" value="1"/>
</dbReference>
<dbReference type="SUPFAM" id="SSF103473">
    <property type="entry name" value="MFS general substrate transporter"/>
    <property type="match status" value="2"/>
</dbReference>
<dbReference type="PANTHER" id="PTHR42718">
    <property type="entry name" value="MAJOR FACILITATOR SUPERFAMILY MULTIDRUG TRANSPORTER MFSC"/>
    <property type="match status" value="1"/>
</dbReference>
<evidence type="ECO:0000259" key="6">
    <source>
        <dbReference type="PROSITE" id="PS50850"/>
    </source>
</evidence>
<feature type="transmembrane region" description="Helical" evidence="5">
    <location>
        <begin position="99"/>
        <end position="121"/>
    </location>
</feature>
<feature type="transmembrane region" description="Helical" evidence="5">
    <location>
        <begin position="225"/>
        <end position="242"/>
    </location>
</feature>
<evidence type="ECO:0000313" key="7">
    <source>
        <dbReference type="EMBL" id="ROR83111.1"/>
    </source>
</evidence>
<evidence type="ECO:0000313" key="8">
    <source>
        <dbReference type="Proteomes" id="UP000266915"/>
    </source>
</evidence>
<accession>A0A3N2C6H9</accession>
<dbReference type="Proteomes" id="UP000266915">
    <property type="component" value="Unassembled WGS sequence"/>
</dbReference>
<dbReference type="EMBL" id="RKHL01000001">
    <property type="protein sequence ID" value="ROR83111.1"/>
    <property type="molecule type" value="Genomic_DNA"/>
</dbReference>
<feature type="domain" description="Major facilitator superfamily (MFS) profile" evidence="6">
    <location>
        <begin position="8"/>
        <end position="447"/>
    </location>
</feature>
<keyword evidence="3 5" id="KW-1133">Transmembrane helix</keyword>
<protein>
    <submittedName>
        <fullName evidence="7">EmrB/QacA subfamily drug resistance transporter</fullName>
    </submittedName>
</protein>
<feature type="transmembrane region" description="Helical" evidence="5">
    <location>
        <begin position="160"/>
        <end position="179"/>
    </location>
</feature>
<evidence type="ECO:0000256" key="2">
    <source>
        <dbReference type="ARBA" id="ARBA00022692"/>
    </source>
</evidence>
<feature type="transmembrane region" description="Helical" evidence="5">
    <location>
        <begin position="42"/>
        <end position="62"/>
    </location>
</feature>
<dbReference type="InterPro" id="IPR011701">
    <property type="entry name" value="MFS"/>
</dbReference>
<evidence type="ECO:0000256" key="3">
    <source>
        <dbReference type="ARBA" id="ARBA00022989"/>
    </source>
</evidence>
<proteinExistence type="predicted"/>
<dbReference type="CDD" id="cd17321">
    <property type="entry name" value="MFS_MMR_MDR_like"/>
    <property type="match status" value="1"/>
</dbReference>
<keyword evidence="8" id="KW-1185">Reference proteome</keyword>
<dbReference type="InterPro" id="IPR036259">
    <property type="entry name" value="MFS_trans_sf"/>
</dbReference>
<feature type="transmembrane region" description="Helical" evidence="5">
    <location>
        <begin position="74"/>
        <end position="93"/>
    </location>
</feature>
<gene>
    <name evidence="7" type="ORF">EDD42_3215</name>
</gene>
<dbReference type="RefSeq" id="WP_085513731.1">
    <property type="nucleotide sequence ID" value="NZ_FXAP01000006.1"/>
</dbReference>
<dbReference type="Pfam" id="PF07690">
    <property type="entry name" value="MFS_1"/>
    <property type="match status" value="1"/>
</dbReference>
<feature type="transmembrane region" description="Helical" evidence="5">
    <location>
        <begin position="7"/>
        <end position="30"/>
    </location>
</feature>
<sequence length="460" mass="47926">MTRQQRLVLTIAILSSFVAFLDGSVVNVALPAMTKELGGGLIVQQWVVDAYLITLGSLILLAGSLSDAFGRIRILRIGLIGFGVTSILCAVAPTAEVLIIARLLQGGAAALLVPSSLAIIISTFSGVTQGKAIGTWTAWTGAAGITGPLLGGVLVDTLSWRLIFAINIIPILVTLWLMMRTDRVPEPGHRPRIDVIGAVLGAVGLGGPVFALIEQERYSWSSPMLLVPLIGGVVSFVAFLWWERRHPDPMLPLSLFRVRNFGYGNIATVFIYGALSLGFFAIAVFIQQTAGFSATLAGIATLPPTLVMLALSSWFGKLAGKHGPRLFMTVGPIIAGVGFLLMMGAQQDLNYWVQLFPGILLVGLGLAITVAPLTAGILGSIDPAHAGIGSAVNNAVSRVAGLVSIALVGIIAGGALGVDGFPRVVLATAVFMFVGGVVSFVGIRNPRTATASETTTSSPV</sequence>
<feature type="transmembrane region" description="Helical" evidence="5">
    <location>
        <begin position="351"/>
        <end position="378"/>
    </location>
</feature>
<keyword evidence="4 5" id="KW-0472">Membrane</keyword>
<feature type="transmembrane region" description="Helical" evidence="5">
    <location>
        <begin position="263"/>
        <end position="286"/>
    </location>
</feature>
<comment type="caution">
    <text evidence="7">The sequence shown here is derived from an EMBL/GenBank/DDBJ whole genome shotgun (WGS) entry which is preliminary data.</text>
</comment>
<feature type="transmembrane region" description="Helical" evidence="5">
    <location>
        <begin position="191"/>
        <end position="213"/>
    </location>
</feature>
<dbReference type="InterPro" id="IPR020846">
    <property type="entry name" value="MFS_dom"/>
</dbReference>
<name>A0A3N2C6H9_9MICO</name>